<name>A0ABX6N359_9BURK</name>
<sequence>MARGRFQLNEVKLAWGMVKHHRALPKANGFTTGACFVRLVFSTQSDSKPTHAYPVIDGKGLVSVSAHNYGFEAHTLKFPEFVCNLVRKVELETGLALQGPVHLHTFPKVLGYVFNPVSFWYFHDEAQQCRAVMCEVNNTFGERHFYLLTAPESKAPLNKGMLLHARKEFHVSPFFPVSGRYEFRFVSSADHSLARINYFEEQVQQLSTSVSGELMHPSTLLWGKTLLKYGWFTLAVIAKIHWQAVKLLLKGAKFHGKPAPPRQTITQTELEA</sequence>
<protein>
    <submittedName>
        <fullName evidence="1">DUF1365 domain-containing protein</fullName>
    </submittedName>
</protein>
<dbReference type="InterPro" id="IPR010775">
    <property type="entry name" value="DUF1365"/>
</dbReference>
<reference evidence="1 2" key="1">
    <citation type="submission" date="2020-05" db="EMBL/GenBank/DDBJ databases">
        <title>Compete genome of Limnobacter sp. SAORIC-580.</title>
        <authorList>
            <person name="Song J."/>
            <person name="Cho J.-C."/>
        </authorList>
    </citation>
    <scope>NUCLEOTIDE SEQUENCE [LARGE SCALE GENOMIC DNA]</scope>
    <source>
        <strain evidence="1 2">SAORIC-580</strain>
    </source>
</reference>
<evidence type="ECO:0000313" key="2">
    <source>
        <dbReference type="Proteomes" id="UP000501130"/>
    </source>
</evidence>
<proteinExistence type="predicted"/>
<dbReference type="RefSeq" id="WP_171097849.1">
    <property type="nucleotide sequence ID" value="NZ_CP053084.1"/>
</dbReference>
<dbReference type="Proteomes" id="UP000501130">
    <property type="component" value="Chromosome"/>
</dbReference>
<evidence type="ECO:0000313" key="1">
    <source>
        <dbReference type="EMBL" id="QJR28825.1"/>
    </source>
</evidence>
<dbReference type="EMBL" id="CP053084">
    <property type="protein sequence ID" value="QJR28825.1"/>
    <property type="molecule type" value="Genomic_DNA"/>
</dbReference>
<dbReference type="Pfam" id="PF07103">
    <property type="entry name" value="DUF1365"/>
    <property type="match status" value="1"/>
</dbReference>
<gene>
    <name evidence="1" type="ORF">HKT17_03410</name>
</gene>
<keyword evidence="2" id="KW-1185">Reference proteome</keyword>
<accession>A0ABX6N359</accession>
<dbReference type="PANTHER" id="PTHR33973:SF4">
    <property type="entry name" value="OS07G0153300 PROTEIN"/>
    <property type="match status" value="1"/>
</dbReference>
<dbReference type="PANTHER" id="PTHR33973">
    <property type="entry name" value="OS07G0153300 PROTEIN"/>
    <property type="match status" value="1"/>
</dbReference>
<organism evidence="1 2">
    <name type="scientific">Limnobacter profundi</name>
    <dbReference type="NCBI Taxonomy" id="2732163"/>
    <lineage>
        <taxon>Bacteria</taxon>
        <taxon>Pseudomonadati</taxon>
        <taxon>Pseudomonadota</taxon>
        <taxon>Betaproteobacteria</taxon>
        <taxon>Burkholderiales</taxon>
        <taxon>Burkholderiaceae</taxon>
        <taxon>Limnobacter</taxon>
    </lineage>
</organism>